<dbReference type="PANTHER" id="PTHR21230">
    <property type="entry name" value="VESICLE TRANSPORT V-SNARE PROTEIN VTI1-RELATED"/>
    <property type="match status" value="1"/>
</dbReference>
<proteinExistence type="inferred from homology"/>
<dbReference type="GO" id="GO:0012507">
    <property type="term" value="C:ER to Golgi transport vesicle membrane"/>
    <property type="evidence" value="ECO:0007669"/>
    <property type="project" value="TreeGrafter"/>
</dbReference>
<evidence type="ECO:0000256" key="13">
    <source>
        <dbReference type="ARBA" id="ARBA00038172"/>
    </source>
</evidence>
<dbReference type="GO" id="GO:0031902">
    <property type="term" value="C:late endosome membrane"/>
    <property type="evidence" value="ECO:0007669"/>
    <property type="project" value="TreeGrafter"/>
</dbReference>
<keyword evidence="6 17" id="KW-1133">Transmembrane helix</keyword>
<keyword evidence="9" id="KW-0175">Coiled coil</keyword>
<organism evidence="18 19">
    <name type="scientific">Stegodyphus mimosarum</name>
    <name type="common">African social velvet spider</name>
    <dbReference type="NCBI Taxonomy" id="407821"/>
    <lineage>
        <taxon>Eukaryota</taxon>
        <taxon>Metazoa</taxon>
        <taxon>Ecdysozoa</taxon>
        <taxon>Arthropoda</taxon>
        <taxon>Chelicerata</taxon>
        <taxon>Arachnida</taxon>
        <taxon>Araneae</taxon>
        <taxon>Araneomorphae</taxon>
        <taxon>Entelegynae</taxon>
        <taxon>Eresoidea</taxon>
        <taxon>Eresidae</taxon>
        <taxon>Stegodyphus</taxon>
    </lineage>
</organism>
<dbReference type="PANTHER" id="PTHR21230:SF1">
    <property type="entry name" value="GOLGI SNAP RECEPTOR COMPLEX MEMBER 2"/>
    <property type="match status" value="1"/>
</dbReference>
<keyword evidence="2" id="KW-0813">Transport</keyword>
<dbReference type="Proteomes" id="UP000054359">
    <property type="component" value="Unassembled WGS sequence"/>
</dbReference>
<keyword evidence="18" id="KW-0675">Receptor</keyword>
<keyword evidence="8" id="KW-0333">Golgi apparatus</keyword>
<dbReference type="OMA" id="LKYDSRH"/>
<evidence type="ECO:0000313" key="18">
    <source>
        <dbReference type="EMBL" id="KFM64806.1"/>
    </source>
</evidence>
<dbReference type="OrthoDB" id="158360at2759"/>
<dbReference type="GO" id="GO:0031201">
    <property type="term" value="C:SNARE complex"/>
    <property type="evidence" value="ECO:0007669"/>
    <property type="project" value="TreeGrafter"/>
</dbReference>
<protein>
    <recommendedName>
        <fullName evidence="14">Golgi SNAP receptor complex member 2</fullName>
    </recommendedName>
    <alternativeName>
        <fullName evidence="15">27 kDa Golgi SNARE protein</fullName>
    </alternativeName>
    <alternativeName>
        <fullName evidence="16">Membrin</fullName>
    </alternativeName>
</protein>
<dbReference type="GO" id="GO:0000149">
    <property type="term" value="F:SNARE binding"/>
    <property type="evidence" value="ECO:0007669"/>
    <property type="project" value="TreeGrafter"/>
</dbReference>
<dbReference type="PIRSF" id="PIRSF028865">
    <property type="entry name" value="Membrin-2"/>
    <property type="match status" value="1"/>
</dbReference>
<evidence type="ECO:0000256" key="12">
    <source>
        <dbReference type="ARBA" id="ARBA00037862"/>
    </source>
</evidence>
<dbReference type="STRING" id="407821.A0A087TI67"/>
<keyword evidence="3 17" id="KW-0812">Transmembrane</keyword>
<keyword evidence="4" id="KW-0256">Endoplasmic reticulum</keyword>
<keyword evidence="19" id="KW-1185">Reference proteome</keyword>
<dbReference type="AlphaFoldDB" id="A0A087TI67"/>
<dbReference type="GO" id="GO:0015031">
    <property type="term" value="P:protein transport"/>
    <property type="evidence" value="ECO:0007669"/>
    <property type="project" value="UniProtKB-KW"/>
</dbReference>
<feature type="non-terminal residue" evidence="18">
    <location>
        <position position="212"/>
    </location>
</feature>
<evidence type="ECO:0000256" key="1">
    <source>
        <dbReference type="ARBA" id="ARBA00004586"/>
    </source>
</evidence>
<dbReference type="GO" id="GO:0005789">
    <property type="term" value="C:endoplasmic reticulum membrane"/>
    <property type="evidence" value="ECO:0007669"/>
    <property type="project" value="UniProtKB-SubCell"/>
</dbReference>
<reference evidence="18 19" key="1">
    <citation type="submission" date="2013-11" db="EMBL/GenBank/DDBJ databases">
        <title>Genome sequencing of Stegodyphus mimosarum.</title>
        <authorList>
            <person name="Bechsgaard J."/>
        </authorList>
    </citation>
    <scope>NUCLEOTIDE SEQUENCE [LARGE SCALE GENOMIC DNA]</scope>
</reference>
<evidence type="ECO:0000313" key="19">
    <source>
        <dbReference type="Proteomes" id="UP000054359"/>
    </source>
</evidence>
<comment type="subcellular location">
    <subcellularLocation>
        <location evidence="1">Endoplasmic reticulum membrane</location>
    </subcellularLocation>
    <subcellularLocation>
        <location evidence="12">Golgi apparatus</location>
        <location evidence="12">cis-Golgi network membrane</location>
        <topology evidence="12">Single-pass type IV membrane protein</topology>
    </subcellularLocation>
</comment>
<evidence type="ECO:0000256" key="3">
    <source>
        <dbReference type="ARBA" id="ARBA00022692"/>
    </source>
</evidence>
<dbReference type="EMBL" id="KK115333">
    <property type="protein sequence ID" value="KFM64806.1"/>
    <property type="molecule type" value="Genomic_DNA"/>
</dbReference>
<evidence type="ECO:0000256" key="4">
    <source>
        <dbReference type="ARBA" id="ARBA00022824"/>
    </source>
</evidence>
<name>A0A087TI67_STEMI</name>
<comment type="function">
    <text evidence="11">Involved in transport of proteins from the cis/medial-Golgi to the trans-Golgi network.</text>
</comment>
<dbReference type="InterPro" id="IPR027027">
    <property type="entry name" value="GOSR2/Membrin/Bos1"/>
</dbReference>
<evidence type="ECO:0000256" key="10">
    <source>
        <dbReference type="ARBA" id="ARBA00023136"/>
    </source>
</evidence>
<evidence type="ECO:0000256" key="6">
    <source>
        <dbReference type="ARBA" id="ARBA00022989"/>
    </source>
</evidence>
<gene>
    <name evidence="18" type="ORF">X975_01562</name>
</gene>
<dbReference type="Gene3D" id="1.20.5.110">
    <property type="match status" value="1"/>
</dbReference>
<accession>A0A087TI67</accession>
<sequence>MEILYHRTSAMLEEVHRHFVRLEKSSPEEAHLIENDIQSILDSISDNCSKLDILVNKEAPNRRVAARVQVDQLKYDFRHYQTSLQNAIHRRMLREQEIREREELLAKKFTANPQNTTIMIDHSLQHNASLQNAHRGIDELIGSGSSILTNLRDQRVTLKGTHKKILDIANTLGLSNTVMRLIEKRTYQDKYVLFGGMIVTCIIMFLVVKYLT</sequence>
<keyword evidence="10 17" id="KW-0472">Membrane</keyword>
<dbReference type="Pfam" id="PF12352">
    <property type="entry name" value="V-SNARE_C"/>
    <property type="match status" value="1"/>
</dbReference>
<evidence type="ECO:0000256" key="11">
    <source>
        <dbReference type="ARBA" id="ARBA00037078"/>
    </source>
</evidence>
<keyword evidence="5" id="KW-0653">Protein transport</keyword>
<comment type="similarity">
    <text evidence="13">Belongs to the GOSR2 family.</text>
</comment>
<dbReference type="CDD" id="cd15863">
    <property type="entry name" value="SNARE_GS27"/>
    <property type="match status" value="1"/>
</dbReference>
<evidence type="ECO:0000256" key="7">
    <source>
        <dbReference type="ARBA" id="ARBA00022990"/>
    </source>
</evidence>
<evidence type="ECO:0000256" key="17">
    <source>
        <dbReference type="SAM" id="Phobius"/>
    </source>
</evidence>
<dbReference type="SUPFAM" id="SSF58038">
    <property type="entry name" value="SNARE fusion complex"/>
    <property type="match status" value="1"/>
</dbReference>
<evidence type="ECO:0000256" key="16">
    <source>
        <dbReference type="ARBA" id="ARBA00080151"/>
    </source>
</evidence>
<evidence type="ECO:0000256" key="2">
    <source>
        <dbReference type="ARBA" id="ARBA00022448"/>
    </source>
</evidence>
<evidence type="ECO:0000256" key="14">
    <source>
        <dbReference type="ARBA" id="ARBA00072070"/>
    </source>
</evidence>
<dbReference type="GO" id="GO:0005794">
    <property type="term" value="C:Golgi apparatus"/>
    <property type="evidence" value="ECO:0007669"/>
    <property type="project" value="UniProtKB-SubCell"/>
</dbReference>
<evidence type="ECO:0000256" key="15">
    <source>
        <dbReference type="ARBA" id="ARBA00076985"/>
    </source>
</evidence>
<evidence type="ECO:0000256" key="8">
    <source>
        <dbReference type="ARBA" id="ARBA00023034"/>
    </source>
</evidence>
<dbReference type="GO" id="GO:0005484">
    <property type="term" value="F:SNAP receptor activity"/>
    <property type="evidence" value="ECO:0007669"/>
    <property type="project" value="InterPro"/>
</dbReference>
<dbReference type="GO" id="GO:0006906">
    <property type="term" value="P:vesicle fusion"/>
    <property type="evidence" value="ECO:0007669"/>
    <property type="project" value="TreeGrafter"/>
</dbReference>
<feature type="transmembrane region" description="Helical" evidence="17">
    <location>
        <begin position="191"/>
        <end position="211"/>
    </location>
</feature>
<evidence type="ECO:0000256" key="9">
    <source>
        <dbReference type="ARBA" id="ARBA00023054"/>
    </source>
</evidence>
<evidence type="ECO:0000256" key="5">
    <source>
        <dbReference type="ARBA" id="ARBA00022927"/>
    </source>
</evidence>
<dbReference type="FunFam" id="1.20.5.110:FF:000044">
    <property type="entry name" value="Golgi SNAP receptor complex member 2"/>
    <property type="match status" value="1"/>
</dbReference>
<keyword evidence="7" id="KW-0007">Acetylation</keyword>